<dbReference type="AlphaFoldDB" id="A0A0A9DLA5"/>
<dbReference type="EMBL" id="GBRH01211445">
    <property type="protein sequence ID" value="JAD86450.1"/>
    <property type="molecule type" value="Transcribed_RNA"/>
</dbReference>
<reference evidence="1" key="2">
    <citation type="journal article" date="2015" name="Data Brief">
        <title>Shoot transcriptome of the giant reed, Arundo donax.</title>
        <authorList>
            <person name="Barrero R.A."/>
            <person name="Guerrero F.D."/>
            <person name="Moolhuijzen P."/>
            <person name="Goolsby J.A."/>
            <person name="Tidwell J."/>
            <person name="Bellgard S.E."/>
            <person name="Bellgard M.I."/>
        </authorList>
    </citation>
    <scope>NUCLEOTIDE SEQUENCE</scope>
    <source>
        <tissue evidence="1">Shoot tissue taken approximately 20 cm above the soil surface</tissue>
    </source>
</reference>
<proteinExistence type="predicted"/>
<accession>A0A0A9DLA5</accession>
<reference evidence="1" key="1">
    <citation type="submission" date="2014-09" db="EMBL/GenBank/DDBJ databases">
        <authorList>
            <person name="Magalhaes I.L.F."/>
            <person name="Oliveira U."/>
            <person name="Santos F.R."/>
            <person name="Vidigal T.H.D.A."/>
            <person name="Brescovit A.D."/>
            <person name="Santos A.J."/>
        </authorList>
    </citation>
    <scope>NUCLEOTIDE SEQUENCE</scope>
    <source>
        <tissue evidence="1">Shoot tissue taken approximately 20 cm above the soil surface</tissue>
    </source>
</reference>
<evidence type="ECO:0000313" key="1">
    <source>
        <dbReference type="EMBL" id="JAD86450.1"/>
    </source>
</evidence>
<sequence length="74" mass="8131">MINEAFHISPLVPHAAITLRSFSSLVTSWCRFTLDFSCSTAARLASLMPDIATLATLACFSAVVVFEPEPLMRR</sequence>
<organism evidence="1">
    <name type="scientific">Arundo donax</name>
    <name type="common">Giant reed</name>
    <name type="synonym">Donax arundinaceus</name>
    <dbReference type="NCBI Taxonomy" id="35708"/>
    <lineage>
        <taxon>Eukaryota</taxon>
        <taxon>Viridiplantae</taxon>
        <taxon>Streptophyta</taxon>
        <taxon>Embryophyta</taxon>
        <taxon>Tracheophyta</taxon>
        <taxon>Spermatophyta</taxon>
        <taxon>Magnoliopsida</taxon>
        <taxon>Liliopsida</taxon>
        <taxon>Poales</taxon>
        <taxon>Poaceae</taxon>
        <taxon>PACMAD clade</taxon>
        <taxon>Arundinoideae</taxon>
        <taxon>Arundineae</taxon>
        <taxon>Arundo</taxon>
    </lineage>
</organism>
<protein>
    <submittedName>
        <fullName evidence="1">Uncharacterized protein</fullName>
    </submittedName>
</protein>
<name>A0A0A9DLA5_ARUDO</name>